<evidence type="ECO:0000256" key="1">
    <source>
        <dbReference type="ARBA" id="ARBA00001561"/>
    </source>
</evidence>
<dbReference type="Proteomes" id="UP000235122">
    <property type="component" value="Unassembled WGS sequence"/>
</dbReference>
<keyword evidence="3" id="KW-0378">Hydrolase</keyword>
<feature type="domain" description="N-acetylmuramoyl-L-alanine amidase" evidence="5">
    <location>
        <begin position="11"/>
        <end position="146"/>
    </location>
</feature>
<dbReference type="InterPro" id="IPR002502">
    <property type="entry name" value="Amidase_domain"/>
</dbReference>
<dbReference type="InterPro" id="IPR051206">
    <property type="entry name" value="NAMLAA_amidase_2"/>
</dbReference>
<comment type="caution">
    <text evidence="6">The sequence shown here is derived from an EMBL/GenBank/DDBJ whole genome shotgun (WGS) entry which is preliminary data.</text>
</comment>
<proteinExistence type="predicted"/>
<keyword evidence="4" id="KW-0961">Cell wall biogenesis/degradation</keyword>
<dbReference type="GO" id="GO:0071555">
    <property type="term" value="P:cell wall organization"/>
    <property type="evidence" value="ECO:0007669"/>
    <property type="project" value="UniProtKB-KW"/>
</dbReference>
<evidence type="ECO:0000259" key="5">
    <source>
        <dbReference type="SMART" id="SM00644"/>
    </source>
</evidence>
<keyword evidence="7" id="KW-1185">Reference proteome</keyword>
<accession>A0A2I1IQK5</accession>
<dbReference type="Gene3D" id="3.40.80.10">
    <property type="entry name" value="Peptidoglycan recognition protein-like"/>
    <property type="match status" value="1"/>
</dbReference>
<dbReference type="CDD" id="cd06583">
    <property type="entry name" value="PGRP"/>
    <property type="match status" value="1"/>
</dbReference>
<organism evidence="6 7">
    <name type="scientific">Winkia neuii</name>
    <dbReference type="NCBI Taxonomy" id="33007"/>
    <lineage>
        <taxon>Bacteria</taxon>
        <taxon>Bacillati</taxon>
        <taxon>Actinomycetota</taxon>
        <taxon>Actinomycetes</taxon>
        <taxon>Actinomycetales</taxon>
        <taxon>Actinomycetaceae</taxon>
        <taxon>Winkia</taxon>
    </lineage>
</organism>
<dbReference type="Pfam" id="PF01510">
    <property type="entry name" value="Amidase_2"/>
    <property type="match status" value="1"/>
</dbReference>
<dbReference type="SMART" id="SM00644">
    <property type="entry name" value="Ami_2"/>
    <property type="match status" value="1"/>
</dbReference>
<evidence type="ECO:0000256" key="3">
    <source>
        <dbReference type="ARBA" id="ARBA00022801"/>
    </source>
</evidence>
<dbReference type="SUPFAM" id="SSF55846">
    <property type="entry name" value="N-acetylmuramoyl-L-alanine amidase-like"/>
    <property type="match status" value="1"/>
</dbReference>
<dbReference type="EMBL" id="PKKO01000001">
    <property type="protein sequence ID" value="PKY73408.1"/>
    <property type="molecule type" value="Genomic_DNA"/>
</dbReference>
<dbReference type="PANTHER" id="PTHR30417:SF1">
    <property type="entry name" value="N-ACETYLMURAMOYL-L-ALANINE AMIDASE AMID"/>
    <property type="match status" value="1"/>
</dbReference>
<evidence type="ECO:0000256" key="4">
    <source>
        <dbReference type="ARBA" id="ARBA00023316"/>
    </source>
</evidence>
<dbReference type="AlphaFoldDB" id="A0A2I1IQK5"/>
<sequence length="285" mass="31151">MAYQDITCYDSPNYTPGRGGTQVNVIVIHWWNSPDRNPGFEGAIRTLCNPAVGTSAHCVAEAGRVAWIVNAADTAWHAGDYSVNKRSIGIECNPRMSSADLETIAQLIANIRRDYGWRIPLAKHNDFYNTACPGTYAGKLAWLDARAEDIRRGAPAKVTPKADPAPAPGKLAEDGILGVASWKKIQAHLRTPQDGTISDQVAEKQEYYPAIMEADPCPAQFGNGDDGSQAIRELQARLKQTQDGILGPTTIRAWQANLHQTQDGYLGENTAQAIQHALNTKGWMW</sequence>
<name>A0A2I1IQK5_9ACTO</name>
<gene>
    <name evidence="6" type="ORF">CYJ19_02145</name>
</gene>
<comment type="catalytic activity">
    <reaction evidence="1">
        <text>Hydrolyzes the link between N-acetylmuramoyl residues and L-amino acid residues in certain cell-wall glycopeptides.</text>
        <dbReference type="EC" id="3.5.1.28"/>
    </reaction>
</comment>
<dbReference type="InterPro" id="IPR036365">
    <property type="entry name" value="PGBD-like_sf"/>
</dbReference>
<evidence type="ECO:0000313" key="6">
    <source>
        <dbReference type="EMBL" id="PKY73408.1"/>
    </source>
</evidence>
<reference evidence="6 7" key="1">
    <citation type="submission" date="2017-12" db="EMBL/GenBank/DDBJ databases">
        <title>Phylogenetic diversity of female urinary microbiome.</title>
        <authorList>
            <person name="Thomas-White K."/>
            <person name="Wolfe A.J."/>
        </authorList>
    </citation>
    <scope>NUCLEOTIDE SEQUENCE [LARGE SCALE GENOMIC DNA]</scope>
    <source>
        <strain evidence="6 7">UMB0402</strain>
    </source>
</reference>
<evidence type="ECO:0000256" key="2">
    <source>
        <dbReference type="ARBA" id="ARBA00011901"/>
    </source>
</evidence>
<dbReference type="PANTHER" id="PTHR30417">
    <property type="entry name" value="N-ACETYLMURAMOYL-L-ALANINE AMIDASE AMID"/>
    <property type="match status" value="1"/>
</dbReference>
<protein>
    <recommendedName>
        <fullName evidence="2">N-acetylmuramoyl-L-alanine amidase</fullName>
        <ecNumber evidence="2">3.5.1.28</ecNumber>
    </recommendedName>
</protein>
<dbReference type="GO" id="GO:0009254">
    <property type="term" value="P:peptidoglycan turnover"/>
    <property type="evidence" value="ECO:0007669"/>
    <property type="project" value="TreeGrafter"/>
</dbReference>
<dbReference type="InterPro" id="IPR036505">
    <property type="entry name" value="Amidase/PGRP_sf"/>
</dbReference>
<evidence type="ECO:0000313" key="7">
    <source>
        <dbReference type="Proteomes" id="UP000235122"/>
    </source>
</evidence>
<dbReference type="GO" id="GO:0008745">
    <property type="term" value="F:N-acetylmuramoyl-L-alanine amidase activity"/>
    <property type="evidence" value="ECO:0007669"/>
    <property type="project" value="UniProtKB-EC"/>
</dbReference>
<dbReference type="EC" id="3.5.1.28" evidence="2"/>
<dbReference type="SUPFAM" id="SSF47090">
    <property type="entry name" value="PGBD-like"/>
    <property type="match status" value="1"/>
</dbReference>
<dbReference type="GO" id="GO:0009253">
    <property type="term" value="P:peptidoglycan catabolic process"/>
    <property type="evidence" value="ECO:0007669"/>
    <property type="project" value="InterPro"/>
</dbReference>
<dbReference type="RefSeq" id="WP_004808305.1">
    <property type="nucleotide sequence ID" value="NZ_CP118946.1"/>
</dbReference>
<dbReference type="STRING" id="33007.HMPREF3198_00115"/>